<accession>A0AAD7V733</accession>
<evidence type="ECO:0000313" key="2">
    <source>
        <dbReference type="Proteomes" id="UP001234581"/>
    </source>
</evidence>
<sequence length="77" mass="8588">MIVAVPLVSLRQSHTFVVRRLSLYLTANTEAMKQQSGMDTRGTSDAIAKSTASMNEYRRGPYFDSMTTDRVRVTEAA</sequence>
<comment type="caution">
    <text evidence="1">The sequence shown here is derived from an EMBL/GenBank/DDBJ whole genome shotgun (WGS) entry which is preliminary data.</text>
</comment>
<name>A0AAD7V733_9FUNG</name>
<evidence type="ECO:0000313" key="1">
    <source>
        <dbReference type="EMBL" id="KAJ8660579.1"/>
    </source>
</evidence>
<keyword evidence="2" id="KW-1185">Reference proteome</keyword>
<dbReference type="AlphaFoldDB" id="A0AAD7V733"/>
<reference evidence="1 2" key="1">
    <citation type="submission" date="2023-03" db="EMBL/GenBank/DDBJ databases">
        <title>Genome sequence of Lichtheimia ornata CBS 291.66.</title>
        <authorList>
            <person name="Mohabir J.T."/>
            <person name="Shea T.P."/>
            <person name="Kurbessoian T."/>
            <person name="Berby B."/>
            <person name="Fontaine J."/>
            <person name="Livny J."/>
            <person name="Gnirke A."/>
            <person name="Stajich J.E."/>
            <person name="Cuomo C.A."/>
        </authorList>
    </citation>
    <scope>NUCLEOTIDE SEQUENCE [LARGE SCALE GENOMIC DNA]</scope>
    <source>
        <strain evidence="1">CBS 291.66</strain>
    </source>
</reference>
<proteinExistence type="predicted"/>
<gene>
    <name evidence="1" type="ORF">O0I10_003626</name>
</gene>
<dbReference type="RefSeq" id="XP_058345492.1">
    <property type="nucleotide sequence ID" value="XM_058483694.1"/>
</dbReference>
<organism evidence="1 2">
    <name type="scientific">Lichtheimia ornata</name>
    <dbReference type="NCBI Taxonomy" id="688661"/>
    <lineage>
        <taxon>Eukaryota</taxon>
        <taxon>Fungi</taxon>
        <taxon>Fungi incertae sedis</taxon>
        <taxon>Mucoromycota</taxon>
        <taxon>Mucoromycotina</taxon>
        <taxon>Mucoromycetes</taxon>
        <taxon>Mucorales</taxon>
        <taxon>Lichtheimiaceae</taxon>
        <taxon>Lichtheimia</taxon>
    </lineage>
</organism>
<dbReference type="GeneID" id="83211039"/>
<dbReference type="Proteomes" id="UP001234581">
    <property type="component" value="Unassembled WGS sequence"/>
</dbReference>
<protein>
    <submittedName>
        <fullName evidence="1">Uncharacterized protein</fullName>
    </submittedName>
</protein>
<dbReference type="EMBL" id="JARTCD010000012">
    <property type="protein sequence ID" value="KAJ8660579.1"/>
    <property type="molecule type" value="Genomic_DNA"/>
</dbReference>